<gene>
    <name evidence="4" type="ORF">DSM106972_050300</name>
</gene>
<dbReference type="PROSITE" id="PS51176">
    <property type="entry name" value="PDH_ADH"/>
    <property type="match status" value="1"/>
</dbReference>
<dbReference type="EMBL" id="RSCL01000013">
    <property type="protein sequence ID" value="RUT03391.1"/>
    <property type="molecule type" value="Genomic_DNA"/>
</dbReference>
<dbReference type="InterPro" id="IPR046826">
    <property type="entry name" value="PDH_N"/>
</dbReference>
<dbReference type="Gene3D" id="1.10.3660.10">
    <property type="entry name" value="6-phosphogluconate dehydrogenase C-terminal like domain"/>
    <property type="match status" value="1"/>
</dbReference>
<reference evidence="4" key="1">
    <citation type="submission" date="2018-12" db="EMBL/GenBank/DDBJ databases">
        <authorList>
            <person name="Will S."/>
            <person name="Neumann-Schaal M."/>
            <person name="Henke P."/>
        </authorList>
    </citation>
    <scope>NUCLEOTIDE SEQUENCE</scope>
    <source>
        <strain evidence="4">PCC 7102</strain>
    </source>
</reference>
<dbReference type="GO" id="GO:0004665">
    <property type="term" value="F:prephenate dehydrogenase (NADP+) activity"/>
    <property type="evidence" value="ECO:0007669"/>
    <property type="project" value="InterPro"/>
</dbReference>
<dbReference type="GO" id="GO:0008977">
    <property type="term" value="F:prephenate dehydrogenase (NAD+) activity"/>
    <property type="evidence" value="ECO:0007669"/>
    <property type="project" value="InterPro"/>
</dbReference>
<comment type="similarity">
    <text evidence="1">Belongs to the prephenate/arogenate dehydrogenase family.</text>
</comment>
<dbReference type="GO" id="GO:0006571">
    <property type="term" value="P:tyrosine biosynthetic process"/>
    <property type="evidence" value="ECO:0007669"/>
    <property type="project" value="InterPro"/>
</dbReference>
<dbReference type="InterPro" id="IPR050812">
    <property type="entry name" value="Preph/Arog_dehydrog"/>
</dbReference>
<dbReference type="GO" id="GO:0070403">
    <property type="term" value="F:NAD+ binding"/>
    <property type="evidence" value="ECO:0007669"/>
    <property type="project" value="InterPro"/>
</dbReference>
<keyword evidence="2" id="KW-0560">Oxidoreductase</keyword>
<evidence type="ECO:0000313" key="5">
    <source>
        <dbReference type="Proteomes" id="UP000271624"/>
    </source>
</evidence>
<dbReference type="InterPro" id="IPR036291">
    <property type="entry name" value="NAD(P)-bd_dom_sf"/>
</dbReference>
<evidence type="ECO:0000259" key="3">
    <source>
        <dbReference type="PROSITE" id="PS51176"/>
    </source>
</evidence>
<dbReference type="InterPro" id="IPR003099">
    <property type="entry name" value="Prephen_DH"/>
</dbReference>
<sequence length="275" mass="30963">MIHEVFSTLTARSGADHNLPKVITIVGGNGRMGKFFNNQLTAAGHRVNIVGSNWQGADSLLPQADLVLISVPIESTCEIIERTAQYLTPHTALADITSIKIEPVRAMLEHHSGAVMGLHPMFGPSVESFAQQKVVVCSGRNDAAFDWLLNLMRNQQAELIFSTPEEHDQMMVMIQATRHFCRLTQAVYLAQEKIDIDKSLSMSSPVYRQEIDILKRLLNQNPQLCIDIMLATEERCQAIKSLADTYNRLARLIEKKDREELIKEIESTQNFFSKQ</sequence>
<dbReference type="AlphaFoldDB" id="A0A433VBB0"/>
<dbReference type="PANTHER" id="PTHR21363">
    <property type="entry name" value="PREPHENATE DEHYDROGENASE"/>
    <property type="match status" value="1"/>
</dbReference>
<name>A0A433VBB0_9CYAN</name>
<organism evidence="4 5">
    <name type="scientific">Dulcicalothrix desertica PCC 7102</name>
    <dbReference type="NCBI Taxonomy" id="232991"/>
    <lineage>
        <taxon>Bacteria</taxon>
        <taxon>Bacillati</taxon>
        <taxon>Cyanobacteriota</taxon>
        <taxon>Cyanophyceae</taxon>
        <taxon>Nostocales</taxon>
        <taxon>Calotrichaceae</taxon>
        <taxon>Dulcicalothrix</taxon>
    </lineage>
</organism>
<dbReference type="OrthoDB" id="6198144at2"/>
<dbReference type="PANTHER" id="PTHR21363:SF0">
    <property type="entry name" value="PREPHENATE DEHYDROGENASE [NADP(+)]"/>
    <property type="match status" value="1"/>
</dbReference>
<dbReference type="RefSeq" id="WP_127083367.1">
    <property type="nucleotide sequence ID" value="NZ_RSCL01000013.1"/>
</dbReference>
<comment type="caution">
    <text evidence="4">The sequence shown here is derived from an EMBL/GenBank/DDBJ whole genome shotgun (WGS) entry which is preliminary data.</text>
</comment>
<accession>A0A433VBB0</accession>
<dbReference type="SUPFAM" id="SSF48179">
    <property type="entry name" value="6-phosphogluconate dehydrogenase C-terminal domain-like"/>
    <property type="match status" value="1"/>
</dbReference>
<keyword evidence="5" id="KW-1185">Reference proteome</keyword>
<dbReference type="Pfam" id="PF02153">
    <property type="entry name" value="PDH_N"/>
    <property type="match status" value="1"/>
</dbReference>
<evidence type="ECO:0000256" key="1">
    <source>
        <dbReference type="ARBA" id="ARBA00007964"/>
    </source>
</evidence>
<evidence type="ECO:0000256" key="2">
    <source>
        <dbReference type="ARBA" id="ARBA00023002"/>
    </source>
</evidence>
<feature type="domain" description="Prephenate/arogenate dehydrogenase" evidence="3">
    <location>
        <begin position="21"/>
        <end position="275"/>
    </location>
</feature>
<dbReference type="InterPro" id="IPR008927">
    <property type="entry name" value="6-PGluconate_DH-like_C_sf"/>
</dbReference>
<reference evidence="4" key="2">
    <citation type="journal article" date="2019" name="Genome Biol. Evol.">
        <title>Day and night: Metabolic profiles and evolutionary relationships of six axenic non-marine cyanobacteria.</title>
        <authorList>
            <person name="Will S.E."/>
            <person name="Henke P."/>
            <person name="Boedeker C."/>
            <person name="Huang S."/>
            <person name="Brinkmann H."/>
            <person name="Rohde M."/>
            <person name="Jarek M."/>
            <person name="Friedl T."/>
            <person name="Seufert S."/>
            <person name="Schumacher M."/>
            <person name="Overmann J."/>
            <person name="Neumann-Schaal M."/>
            <person name="Petersen J."/>
        </authorList>
    </citation>
    <scope>NUCLEOTIDE SEQUENCE [LARGE SCALE GENOMIC DNA]</scope>
    <source>
        <strain evidence="4">PCC 7102</strain>
    </source>
</reference>
<proteinExistence type="inferred from homology"/>
<dbReference type="Pfam" id="PF20463">
    <property type="entry name" value="PDH_C"/>
    <property type="match status" value="1"/>
</dbReference>
<dbReference type="SUPFAM" id="SSF51735">
    <property type="entry name" value="NAD(P)-binding Rossmann-fold domains"/>
    <property type="match status" value="1"/>
</dbReference>
<dbReference type="InterPro" id="IPR046825">
    <property type="entry name" value="PDH_C"/>
</dbReference>
<dbReference type="Gene3D" id="3.40.50.720">
    <property type="entry name" value="NAD(P)-binding Rossmann-like Domain"/>
    <property type="match status" value="1"/>
</dbReference>
<dbReference type="Proteomes" id="UP000271624">
    <property type="component" value="Unassembled WGS sequence"/>
</dbReference>
<evidence type="ECO:0000313" key="4">
    <source>
        <dbReference type="EMBL" id="RUT03391.1"/>
    </source>
</evidence>
<protein>
    <recommendedName>
        <fullName evidence="3">Prephenate/arogenate dehydrogenase domain-containing protein</fullName>
    </recommendedName>
</protein>